<name>A0ABT5BW28_9BACT</name>
<comment type="caution">
    <text evidence="3">The sequence shown here is derived from an EMBL/GenBank/DDBJ whole genome shotgun (WGS) entry which is preliminary data.</text>
</comment>
<reference evidence="3 4" key="1">
    <citation type="submission" date="2023-01" db="EMBL/GenBank/DDBJ databases">
        <title>Minimal conservation of predation-associated metabolite biosynthetic gene clusters underscores biosynthetic potential of Myxococcota including descriptions for ten novel species: Archangium lansinium sp. nov., Myxococcus landrumus sp. nov., Nannocystis bai.</title>
        <authorList>
            <person name="Ahearne A."/>
            <person name="Stevens C."/>
            <person name="Dowd S."/>
        </authorList>
    </citation>
    <scope>NUCLEOTIDE SEQUENCE [LARGE SCALE GENOMIC DNA]</scope>
    <source>
        <strain evidence="3 4">WIWO2</strain>
    </source>
</reference>
<evidence type="ECO:0000313" key="3">
    <source>
        <dbReference type="EMBL" id="MDC0678376.1"/>
    </source>
</evidence>
<protein>
    <recommendedName>
        <fullName evidence="5">Secreted protein</fullName>
    </recommendedName>
</protein>
<organism evidence="3 4">
    <name type="scientific">Sorangium atrum</name>
    <dbReference type="NCBI Taxonomy" id="2995308"/>
    <lineage>
        <taxon>Bacteria</taxon>
        <taxon>Pseudomonadati</taxon>
        <taxon>Myxococcota</taxon>
        <taxon>Polyangia</taxon>
        <taxon>Polyangiales</taxon>
        <taxon>Polyangiaceae</taxon>
        <taxon>Sorangium</taxon>
    </lineage>
</organism>
<accession>A0ABT5BW28</accession>
<dbReference type="EMBL" id="JAQNDK010000001">
    <property type="protein sequence ID" value="MDC0678376.1"/>
    <property type="molecule type" value="Genomic_DNA"/>
</dbReference>
<keyword evidence="2" id="KW-0732">Signal</keyword>
<evidence type="ECO:0000313" key="4">
    <source>
        <dbReference type="Proteomes" id="UP001217485"/>
    </source>
</evidence>
<feature type="compositionally biased region" description="Pro residues" evidence="1">
    <location>
        <begin position="155"/>
        <end position="167"/>
    </location>
</feature>
<feature type="region of interest" description="Disordered" evidence="1">
    <location>
        <begin position="154"/>
        <end position="186"/>
    </location>
</feature>
<evidence type="ECO:0000256" key="2">
    <source>
        <dbReference type="SAM" id="SignalP"/>
    </source>
</evidence>
<sequence>MRLARAQALAGALALLLCAASPAASGEPARVVLVRPGAADPSISEALIRIRGELVADGFDVEVLDAQSASAPRPTMDDAGQQAGSAALIGLFLAPDGQAAELWVVDPRTHETLVRRIDTRGEAREHIVEVLAVRAVELLRASLLELLMSSQRAPAPAPAPAAAPPPSKVSEQVPRQAEEPRVHASRRSTWGVELGGGLLASPGGIGPALLLVARLRFAPIGPLEARLSFAGLGTAPRVVGPQGSATVQQRFGLVELAALPWPELRLRPRFSVGLGAFHVAVDGEASWPYRGVHSAQWAFAADAGAGVELGIVRRLHVVAEAHALVAHPYPVVRFVETEAARGARPALLGSLGLVGWL</sequence>
<dbReference type="RefSeq" id="WP_272095183.1">
    <property type="nucleotide sequence ID" value="NZ_JAQNDK010000001.1"/>
</dbReference>
<feature type="signal peptide" evidence="2">
    <location>
        <begin position="1"/>
        <end position="23"/>
    </location>
</feature>
<evidence type="ECO:0000256" key="1">
    <source>
        <dbReference type="SAM" id="MobiDB-lite"/>
    </source>
</evidence>
<evidence type="ECO:0008006" key="5">
    <source>
        <dbReference type="Google" id="ProtNLM"/>
    </source>
</evidence>
<feature type="chain" id="PRO_5045132424" description="Secreted protein" evidence="2">
    <location>
        <begin position="24"/>
        <end position="357"/>
    </location>
</feature>
<gene>
    <name evidence="3" type="ORF">POL72_11590</name>
</gene>
<dbReference type="Proteomes" id="UP001217485">
    <property type="component" value="Unassembled WGS sequence"/>
</dbReference>
<keyword evidence="4" id="KW-1185">Reference proteome</keyword>
<proteinExistence type="predicted"/>